<keyword evidence="4" id="KW-1185">Reference proteome</keyword>
<reference evidence="4" key="1">
    <citation type="journal article" date="2019" name="Curr. Biol.">
        <title>Genome Sequence of Striga asiatica Provides Insight into the Evolution of Plant Parasitism.</title>
        <authorList>
            <person name="Yoshida S."/>
            <person name="Kim S."/>
            <person name="Wafula E.K."/>
            <person name="Tanskanen J."/>
            <person name="Kim Y.M."/>
            <person name="Honaas L."/>
            <person name="Yang Z."/>
            <person name="Spallek T."/>
            <person name="Conn C.E."/>
            <person name="Ichihashi Y."/>
            <person name="Cheong K."/>
            <person name="Cui S."/>
            <person name="Der J.P."/>
            <person name="Gundlach H."/>
            <person name="Jiao Y."/>
            <person name="Hori C."/>
            <person name="Ishida J.K."/>
            <person name="Kasahara H."/>
            <person name="Kiba T."/>
            <person name="Kim M.S."/>
            <person name="Koo N."/>
            <person name="Laohavisit A."/>
            <person name="Lee Y.H."/>
            <person name="Lumba S."/>
            <person name="McCourt P."/>
            <person name="Mortimer J.C."/>
            <person name="Mutuku J.M."/>
            <person name="Nomura T."/>
            <person name="Sasaki-Sekimoto Y."/>
            <person name="Seto Y."/>
            <person name="Wang Y."/>
            <person name="Wakatake T."/>
            <person name="Sakakibara H."/>
            <person name="Demura T."/>
            <person name="Yamaguchi S."/>
            <person name="Yoneyama K."/>
            <person name="Manabe R.I."/>
            <person name="Nelson D.C."/>
            <person name="Schulman A.H."/>
            <person name="Timko M.P."/>
            <person name="dePamphilis C.W."/>
            <person name="Choi D."/>
            <person name="Shirasu K."/>
        </authorList>
    </citation>
    <scope>NUCLEOTIDE SEQUENCE [LARGE SCALE GENOMIC DNA]</scope>
    <source>
        <strain evidence="4">cv. UVA1</strain>
    </source>
</reference>
<dbReference type="GO" id="GO:0005886">
    <property type="term" value="C:plasma membrane"/>
    <property type="evidence" value="ECO:0007669"/>
    <property type="project" value="TreeGrafter"/>
</dbReference>
<comment type="caution">
    <text evidence="3">The sequence shown here is derived from an EMBL/GenBank/DDBJ whole genome shotgun (WGS) entry which is preliminary data.</text>
</comment>
<evidence type="ECO:0000256" key="1">
    <source>
        <dbReference type="ARBA" id="ARBA00008070"/>
    </source>
</evidence>
<organism evidence="3 4">
    <name type="scientific">Striga asiatica</name>
    <name type="common">Asiatic witchweed</name>
    <name type="synonym">Buchnera asiatica</name>
    <dbReference type="NCBI Taxonomy" id="4170"/>
    <lineage>
        <taxon>Eukaryota</taxon>
        <taxon>Viridiplantae</taxon>
        <taxon>Streptophyta</taxon>
        <taxon>Embryophyta</taxon>
        <taxon>Tracheophyta</taxon>
        <taxon>Spermatophyta</taxon>
        <taxon>Magnoliopsida</taxon>
        <taxon>eudicotyledons</taxon>
        <taxon>Gunneridae</taxon>
        <taxon>Pentapetalae</taxon>
        <taxon>asterids</taxon>
        <taxon>lamiids</taxon>
        <taxon>Lamiales</taxon>
        <taxon>Orobanchaceae</taxon>
        <taxon>Buchnereae</taxon>
        <taxon>Striga</taxon>
    </lineage>
</organism>
<dbReference type="PANTHER" id="PTHR10241:SF25">
    <property type="entry name" value="TOMOSYN, ISOFORM C"/>
    <property type="match status" value="1"/>
</dbReference>
<dbReference type="InterPro" id="IPR036322">
    <property type="entry name" value="WD40_repeat_dom_sf"/>
</dbReference>
<dbReference type="GO" id="GO:0045159">
    <property type="term" value="F:myosin II binding"/>
    <property type="evidence" value="ECO:0007669"/>
    <property type="project" value="TreeGrafter"/>
</dbReference>
<evidence type="ECO:0000256" key="2">
    <source>
        <dbReference type="ARBA" id="ARBA00022483"/>
    </source>
</evidence>
<evidence type="ECO:0000313" key="4">
    <source>
        <dbReference type="Proteomes" id="UP000325081"/>
    </source>
</evidence>
<dbReference type="SMART" id="SM00320">
    <property type="entry name" value="WD40"/>
    <property type="match status" value="5"/>
</dbReference>
<dbReference type="OrthoDB" id="19944at2759"/>
<proteinExistence type="inferred from homology"/>
<accession>A0A5A7PPW5</accession>
<dbReference type="PANTHER" id="PTHR10241">
    <property type="entry name" value="LETHAL 2 GIANT LARVAE PROTEIN"/>
    <property type="match status" value="1"/>
</dbReference>
<dbReference type="SUPFAM" id="SSF50978">
    <property type="entry name" value="WD40 repeat-like"/>
    <property type="match status" value="1"/>
</dbReference>
<dbReference type="GO" id="GO:0006893">
    <property type="term" value="P:Golgi to plasma membrane transport"/>
    <property type="evidence" value="ECO:0007669"/>
    <property type="project" value="TreeGrafter"/>
</dbReference>
<dbReference type="Gene3D" id="2.130.10.10">
    <property type="entry name" value="YVTN repeat-like/Quinoprotein amine dehydrogenase"/>
    <property type="match status" value="3"/>
</dbReference>
<dbReference type="GO" id="GO:0019905">
    <property type="term" value="F:syntaxin binding"/>
    <property type="evidence" value="ECO:0007669"/>
    <property type="project" value="TreeGrafter"/>
</dbReference>
<dbReference type="InterPro" id="IPR001680">
    <property type="entry name" value="WD40_rpt"/>
</dbReference>
<dbReference type="AlphaFoldDB" id="A0A5A7PPW5"/>
<dbReference type="Proteomes" id="UP000325081">
    <property type="component" value="Unassembled WGS sequence"/>
</dbReference>
<gene>
    <name evidence="3" type="ORF">STAS_11224</name>
</gene>
<sequence length="986" mass="108920">MFTRRLFQKAVRRHQFQEKGLLTSDDVNVRIDVHYGIPSTASIVACDQIQRLLAIGTLDGRIKVIGGDNIEGLLISPKLSPYKYLEFLQNHGFLVSITIDNDIQVWDLQRRSIACSLQWESNITAFSVISGSSFIYVGDEYGLISVLKYDLDSGQLLQSGYRVTPDSLAEAAGISFTNQQPVVGLLPQPLSSGNRQDHIRLSFYQLLIAYASGVIILWDVVEAHVVVVRGDKALQLKDTVIHPNDIDSNSVDDSPSHEFEEKEISALCWASTDGSSIAVGYVDGDILFWNTSKDSYMKNREAGMPPNVVKLQLSSAEKRLPVVVLHWLDHSKSRNSQESQLLVYGGDEIGCEEVVTVLNLEWSPRMESVKCKGRVDLALTGSFADMILIPSAGTAGNDIDASLFVLMNPGRIHIYDTGSLSLSEETISPLNFPSCIPTADPLMTVAEIFDMYRSIENVGSKMSVMNSALMLPGNKKWPLNGGVINRVSSTEDDKAQMLYVAGYQDGSVRIWDATYPVFSLLSVLKNEFNSENAGASLTVLDLSPATLRLAVGSECGMVRIYNLCSSGETRLLFVSETETEVHNYAQVQGPRCEAVFNLDKSGVRSLKFTDDGSKLIVGYECSRVVVIDVHLLSVAFMTESIHNSPVISIFCKAIVYEAAKHTNDSAPKVPHCCTEECIFLLTKGASIYVINSNNGSMISSKPIQLKKSTAVSLYVIGSNPEGPNSDDKQPQQLNDDTIRNELSQNEAQDSEKCETGDHTLDKNKNFRVQSLKELYVLLCCKDSLRIYPAKSVVRGENKPMCNVKLLKPCCWTAVFRKSEKVYGLVVIYETGVIEIRSLPDLELVKEFPLMSYLRWNVKANMERMISSTENLLLTLANGFEVAFISLLEGENDFRIPESLPSLHDEVLAAAANAAFSVSEPKRKQGSSPGILGGIVKGLRRKKSNKSIWYGSNSVSDFNHLEDIFMRNPLPEPSTTVDEHEATELSI</sequence>
<name>A0A5A7PPW5_STRAF</name>
<dbReference type="GO" id="GO:0005096">
    <property type="term" value="F:GTPase activator activity"/>
    <property type="evidence" value="ECO:0007669"/>
    <property type="project" value="TreeGrafter"/>
</dbReference>
<comment type="similarity">
    <text evidence="1">Belongs to the WD repeat L(2)GL family.</text>
</comment>
<dbReference type="GO" id="GO:0006887">
    <property type="term" value="P:exocytosis"/>
    <property type="evidence" value="ECO:0007669"/>
    <property type="project" value="UniProtKB-KW"/>
</dbReference>
<dbReference type="EMBL" id="BKCP01004960">
    <property type="protein sequence ID" value="GER34965.1"/>
    <property type="molecule type" value="Genomic_DNA"/>
</dbReference>
<feature type="non-terminal residue" evidence="3">
    <location>
        <position position="986"/>
    </location>
</feature>
<dbReference type="InterPro" id="IPR015943">
    <property type="entry name" value="WD40/YVTN_repeat-like_dom_sf"/>
</dbReference>
<protein>
    <submittedName>
        <fullName evidence="3">Transducin family protein / WD-40 repeat family protein</fullName>
    </submittedName>
</protein>
<keyword evidence="2" id="KW-0268">Exocytosis</keyword>
<dbReference type="GO" id="GO:0005737">
    <property type="term" value="C:cytoplasm"/>
    <property type="evidence" value="ECO:0007669"/>
    <property type="project" value="TreeGrafter"/>
</dbReference>
<evidence type="ECO:0000313" key="3">
    <source>
        <dbReference type="EMBL" id="GER34965.1"/>
    </source>
</evidence>